<dbReference type="EMBL" id="CP058559">
    <property type="protein sequence ID" value="QNO15500.1"/>
    <property type="molecule type" value="Genomic_DNA"/>
</dbReference>
<keyword evidence="8" id="KW-1185">Reference proteome</keyword>
<sequence>MYEIIQAFLLILIAEMGDKTQILAMAFATKFSLGKVLLGVLIGSGLNHGLAAILGTYLTNIVPIETIRIIAAFAFIGFGLWSLKIDEDDEEGEEASSAKYGPVATVALAFFMGEMGDKTQLTVITLASQANLPLFTVFGSVAGMVVVSSIGVFVGSRLGRKIPEIPLKIAAAAIFILFGLMGLNESVPTQYKTIPLTIVFLSALGLVVTWMLNNIRKITSPQNTPYKRAAHDLYLNTQRVQLALKKVTDTNNHSLKNKELDYTIQTIINNLEKAQEKEEFIPKNRWDIPQYNGLRVSTKELKESLKETMETCRECPAHNENCVCNQTRRELEKIYLGKEVEYKGDVQEYYKKLKKQDPNFEDK</sequence>
<dbReference type="PANTHER" id="PTHR12608:SF1">
    <property type="entry name" value="TRANSMEMBRANE PROTEIN 165"/>
    <property type="match status" value="1"/>
</dbReference>
<evidence type="ECO:0000256" key="6">
    <source>
        <dbReference type="RuleBase" id="RU365102"/>
    </source>
</evidence>
<evidence type="ECO:0000313" key="8">
    <source>
        <dbReference type="Proteomes" id="UP000516160"/>
    </source>
</evidence>
<evidence type="ECO:0000256" key="1">
    <source>
        <dbReference type="ARBA" id="ARBA00004141"/>
    </source>
</evidence>
<feature type="transmembrane region" description="Helical" evidence="6">
    <location>
        <begin position="36"/>
        <end position="59"/>
    </location>
</feature>
<dbReference type="RefSeq" id="WP_213165863.1">
    <property type="nucleotide sequence ID" value="NZ_CP058559.1"/>
</dbReference>
<feature type="transmembrane region" description="Helical" evidence="6">
    <location>
        <begin position="194"/>
        <end position="212"/>
    </location>
</feature>
<comment type="subcellular location">
    <subcellularLocation>
        <location evidence="1 6">Membrane</location>
        <topology evidence="1 6">Multi-pass membrane protein</topology>
    </subcellularLocation>
</comment>
<protein>
    <recommendedName>
        <fullName evidence="6">GDT1 family protein</fullName>
    </recommendedName>
</protein>
<keyword evidence="3 6" id="KW-0812">Transmembrane</keyword>
<dbReference type="Pfam" id="PF01169">
    <property type="entry name" value="GDT1"/>
    <property type="match status" value="2"/>
</dbReference>
<evidence type="ECO:0000256" key="3">
    <source>
        <dbReference type="ARBA" id="ARBA00022692"/>
    </source>
</evidence>
<reference evidence="7 8" key="1">
    <citation type="submission" date="2020-07" db="EMBL/GenBank/DDBJ databases">
        <title>Alkalicella. sp. LB2 genome.</title>
        <authorList>
            <person name="Postec A."/>
            <person name="Quemeneur M."/>
        </authorList>
    </citation>
    <scope>NUCLEOTIDE SEQUENCE [LARGE SCALE GENOMIC DNA]</scope>
    <source>
        <strain evidence="7 8">LB2</strain>
    </source>
</reference>
<dbReference type="Proteomes" id="UP000516160">
    <property type="component" value="Chromosome"/>
</dbReference>
<organism evidence="7 8">
    <name type="scientific">Alkalicella caledoniensis</name>
    <dbReference type="NCBI Taxonomy" id="2731377"/>
    <lineage>
        <taxon>Bacteria</taxon>
        <taxon>Bacillati</taxon>
        <taxon>Bacillota</taxon>
        <taxon>Clostridia</taxon>
        <taxon>Eubacteriales</taxon>
        <taxon>Proteinivoracaceae</taxon>
        <taxon>Alkalicella</taxon>
    </lineage>
</organism>
<dbReference type="AlphaFoldDB" id="A0A7G9W9Y8"/>
<dbReference type="PANTHER" id="PTHR12608">
    <property type="entry name" value="TRANSMEMBRANE PROTEIN HTP-1 RELATED"/>
    <property type="match status" value="1"/>
</dbReference>
<comment type="similarity">
    <text evidence="2 6">Belongs to the GDT1 family.</text>
</comment>
<feature type="transmembrane region" description="Helical" evidence="6">
    <location>
        <begin position="165"/>
        <end position="182"/>
    </location>
</feature>
<feature type="transmembrane region" description="Helical" evidence="6">
    <location>
        <begin position="132"/>
        <end position="153"/>
    </location>
</feature>
<proteinExistence type="inferred from homology"/>
<keyword evidence="4 6" id="KW-1133">Transmembrane helix</keyword>
<evidence type="ECO:0000256" key="4">
    <source>
        <dbReference type="ARBA" id="ARBA00022989"/>
    </source>
</evidence>
<gene>
    <name evidence="7" type="ORF">HYG86_12345</name>
</gene>
<evidence type="ECO:0000256" key="5">
    <source>
        <dbReference type="ARBA" id="ARBA00023136"/>
    </source>
</evidence>
<dbReference type="KEGG" id="acae:HYG86_12345"/>
<accession>A0A7G9W9Y8</accession>
<dbReference type="GO" id="GO:0016020">
    <property type="term" value="C:membrane"/>
    <property type="evidence" value="ECO:0007669"/>
    <property type="project" value="UniProtKB-SubCell"/>
</dbReference>
<dbReference type="GO" id="GO:0046873">
    <property type="term" value="F:metal ion transmembrane transporter activity"/>
    <property type="evidence" value="ECO:0007669"/>
    <property type="project" value="InterPro"/>
</dbReference>
<evidence type="ECO:0000256" key="2">
    <source>
        <dbReference type="ARBA" id="ARBA00009190"/>
    </source>
</evidence>
<evidence type="ECO:0000313" key="7">
    <source>
        <dbReference type="EMBL" id="QNO15500.1"/>
    </source>
</evidence>
<feature type="transmembrane region" description="Helical" evidence="6">
    <location>
        <begin position="66"/>
        <end position="83"/>
    </location>
</feature>
<dbReference type="InterPro" id="IPR001727">
    <property type="entry name" value="GDT1-like"/>
</dbReference>
<keyword evidence="5 6" id="KW-0472">Membrane</keyword>
<name>A0A7G9W9Y8_ALKCA</name>